<evidence type="ECO:0000259" key="2">
    <source>
        <dbReference type="Pfam" id="PF03724"/>
    </source>
</evidence>
<dbReference type="AlphaFoldDB" id="A0A246BAJ1"/>
<dbReference type="Gene3D" id="2.40.128.270">
    <property type="match status" value="1"/>
</dbReference>
<feature type="chain" id="PRO_5012738177" evidence="1">
    <location>
        <begin position="22"/>
        <end position="132"/>
    </location>
</feature>
<reference evidence="3 4" key="2">
    <citation type="submission" date="2017-05" db="EMBL/GenBank/DDBJ databases">
        <title>Genome of Chryseobacterium haifense.</title>
        <authorList>
            <person name="Newman J.D."/>
        </authorList>
    </citation>
    <scope>NUCLEOTIDE SEQUENCE [LARGE SCALE GENOMIC DNA]</scope>
    <source>
        <strain evidence="3 4">DSM 19056</strain>
    </source>
</reference>
<dbReference type="RefSeq" id="WP_088263684.1">
    <property type="nucleotide sequence ID" value="NZ_JASZ02000006.1"/>
</dbReference>
<feature type="domain" description="DUF306" evidence="2">
    <location>
        <begin position="32"/>
        <end position="123"/>
    </location>
</feature>
<accession>A0A246BAJ1</accession>
<feature type="signal peptide" evidence="1">
    <location>
        <begin position="1"/>
        <end position="21"/>
    </location>
</feature>
<reference evidence="3 4" key="1">
    <citation type="submission" date="2014-01" db="EMBL/GenBank/DDBJ databases">
        <authorList>
            <consortium name="Genome Consortium for Active Teaching"/>
            <person name="Sontag T.C."/>
            <person name="Newman J.D."/>
        </authorList>
    </citation>
    <scope>NUCLEOTIDE SEQUENCE [LARGE SCALE GENOMIC DNA]</scope>
    <source>
        <strain evidence="3 4">DSM 19056</strain>
    </source>
</reference>
<evidence type="ECO:0000313" key="4">
    <source>
        <dbReference type="Proteomes" id="UP000197587"/>
    </source>
</evidence>
<name>A0A246BAJ1_9FLAO</name>
<comment type="caution">
    <text evidence="3">The sequence shown here is derived from an EMBL/GenBank/DDBJ whole genome shotgun (WGS) entry which is preliminary data.</text>
</comment>
<sequence>MKNIFLSIFAAAALASCSSLSSTKVGGSQANIAGTKWILAEQVKGKTPTLNIETDKITGNGGCNSYFGEVLLDATAGNFSAKNIASTKMACADMSAESNFFSMLSEANKYVVSGNTLELYKGNLLLLKFSKQ</sequence>
<dbReference type="Pfam" id="PF03724">
    <property type="entry name" value="META"/>
    <property type="match status" value="1"/>
</dbReference>
<organism evidence="3 4">
    <name type="scientific">Kaistella haifensis DSM 19056</name>
    <dbReference type="NCBI Taxonomy" id="1450526"/>
    <lineage>
        <taxon>Bacteria</taxon>
        <taxon>Pseudomonadati</taxon>
        <taxon>Bacteroidota</taxon>
        <taxon>Flavobacteriia</taxon>
        <taxon>Flavobacteriales</taxon>
        <taxon>Weeksellaceae</taxon>
        <taxon>Chryseobacterium group</taxon>
        <taxon>Kaistella</taxon>
    </lineage>
</organism>
<dbReference type="InterPro" id="IPR005184">
    <property type="entry name" value="DUF306_Meta_HslJ"/>
</dbReference>
<dbReference type="PANTHER" id="PTHR35535:SF2">
    <property type="entry name" value="DUF306 DOMAIN-CONTAINING PROTEIN"/>
    <property type="match status" value="1"/>
</dbReference>
<keyword evidence="1" id="KW-0732">Signal</keyword>
<proteinExistence type="predicted"/>
<gene>
    <name evidence="3" type="ORF">AP75_04295</name>
</gene>
<protein>
    <submittedName>
        <fullName evidence="3">Heat-shock protein HslJ</fullName>
    </submittedName>
</protein>
<dbReference type="EMBL" id="JASZ02000006">
    <property type="protein sequence ID" value="OWK98690.1"/>
    <property type="molecule type" value="Genomic_DNA"/>
</dbReference>
<dbReference type="PROSITE" id="PS51257">
    <property type="entry name" value="PROKAR_LIPOPROTEIN"/>
    <property type="match status" value="1"/>
</dbReference>
<dbReference type="InterPro" id="IPR038670">
    <property type="entry name" value="HslJ-like_sf"/>
</dbReference>
<evidence type="ECO:0000256" key="1">
    <source>
        <dbReference type="SAM" id="SignalP"/>
    </source>
</evidence>
<keyword evidence="4" id="KW-1185">Reference proteome</keyword>
<dbReference type="PANTHER" id="PTHR35535">
    <property type="entry name" value="HEAT SHOCK PROTEIN HSLJ"/>
    <property type="match status" value="1"/>
</dbReference>
<evidence type="ECO:0000313" key="3">
    <source>
        <dbReference type="EMBL" id="OWK98690.1"/>
    </source>
</evidence>
<dbReference type="InterPro" id="IPR053147">
    <property type="entry name" value="Hsp_HslJ-like"/>
</dbReference>
<dbReference type="Proteomes" id="UP000197587">
    <property type="component" value="Unassembled WGS sequence"/>
</dbReference>